<dbReference type="SUPFAM" id="SSF56935">
    <property type="entry name" value="Porins"/>
    <property type="match status" value="1"/>
</dbReference>
<dbReference type="InterPro" id="IPR023614">
    <property type="entry name" value="Porin_dom_sf"/>
</dbReference>
<feature type="signal peptide" evidence="6">
    <location>
        <begin position="1"/>
        <end position="21"/>
    </location>
</feature>
<accession>A0ABY6DML4</accession>
<dbReference type="Gene3D" id="2.40.160.10">
    <property type="entry name" value="Porin"/>
    <property type="match status" value="1"/>
</dbReference>
<keyword evidence="5" id="KW-0472">Membrane</keyword>
<organism evidence="8 9">
    <name type="scientific">Chitiniphilus purpureus</name>
    <dbReference type="NCBI Taxonomy" id="2981137"/>
    <lineage>
        <taxon>Bacteria</taxon>
        <taxon>Pseudomonadati</taxon>
        <taxon>Pseudomonadota</taxon>
        <taxon>Betaproteobacteria</taxon>
        <taxon>Neisseriales</taxon>
        <taxon>Chitinibacteraceae</taxon>
        <taxon>Chitiniphilus</taxon>
    </lineage>
</organism>
<protein>
    <submittedName>
        <fullName evidence="8">Porin</fullName>
    </submittedName>
</protein>
<gene>
    <name evidence="8" type="ORF">N8I74_16675</name>
</gene>
<feature type="chain" id="PRO_5047273069" evidence="6">
    <location>
        <begin position="22"/>
        <end position="342"/>
    </location>
</feature>
<dbReference type="CDD" id="cd00342">
    <property type="entry name" value="gram_neg_porins"/>
    <property type="match status" value="1"/>
</dbReference>
<keyword evidence="3 6" id="KW-0732">Signal</keyword>
<dbReference type="InterPro" id="IPR002299">
    <property type="entry name" value="Porin_Neis"/>
</dbReference>
<feature type="domain" description="Porin" evidence="7">
    <location>
        <begin position="10"/>
        <end position="310"/>
    </location>
</feature>
<keyword evidence="4" id="KW-0406">Ion transport</keyword>
<evidence type="ECO:0000256" key="4">
    <source>
        <dbReference type="ARBA" id="ARBA00023065"/>
    </source>
</evidence>
<evidence type="ECO:0000256" key="2">
    <source>
        <dbReference type="ARBA" id="ARBA00022692"/>
    </source>
</evidence>
<keyword evidence="1" id="KW-0813">Transport</keyword>
<dbReference type="EMBL" id="CP106753">
    <property type="protein sequence ID" value="UXY14933.1"/>
    <property type="molecule type" value="Genomic_DNA"/>
</dbReference>
<dbReference type="Proteomes" id="UP001061302">
    <property type="component" value="Chromosome"/>
</dbReference>
<reference evidence="8" key="1">
    <citation type="submission" date="2022-10" db="EMBL/GenBank/DDBJ databases">
        <title>Chitiniphilus purpureus sp. nov., a novel chitin-degrading bacterium isolated from crawfish pond sediment.</title>
        <authorList>
            <person name="Li K."/>
        </authorList>
    </citation>
    <scope>NUCLEOTIDE SEQUENCE</scope>
    <source>
        <strain evidence="8">CD1</strain>
    </source>
</reference>
<dbReference type="RefSeq" id="WP_263124271.1">
    <property type="nucleotide sequence ID" value="NZ_CP106753.1"/>
</dbReference>
<keyword evidence="5" id="KW-0998">Cell outer membrane</keyword>
<keyword evidence="2" id="KW-0812">Transmembrane</keyword>
<evidence type="ECO:0000256" key="6">
    <source>
        <dbReference type="SAM" id="SignalP"/>
    </source>
</evidence>
<sequence>MTRKLTPIAFALLLGAGPALADVEIDGSFEGGVSANDMGSQNQMRSDYEAIIGLAGSDALDGGGTLRWRLEQSASNFGPGRDDAARFGGREAWIGYDSDLGLVRAGKMKSPLYEMLDGRYRDTGARFLISEYGLGQAQRPGSSVRYDSPGFGGLSFSALYNLEDQGDNDHYGFDLAARYAQAGLFVDGAYQERNNADGRDDLSVGNAARFDSRNWFASAGYNFANGLGVNGGYKSMAYTPAGGRKAEQDLWFAQGSYNSGKHGTYLTYMQLGDLADRADSGAQAVAARYNYSLSKQSLAYVEGRYVWNDANAGYGPTNDTTDYLGAPGKDTSRVMAGLKTHF</sequence>
<evidence type="ECO:0000256" key="5">
    <source>
        <dbReference type="ARBA" id="ARBA00023237"/>
    </source>
</evidence>
<name>A0ABY6DML4_9NEIS</name>
<dbReference type="InterPro" id="IPR033900">
    <property type="entry name" value="Gram_neg_porin_domain"/>
</dbReference>
<evidence type="ECO:0000313" key="9">
    <source>
        <dbReference type="Proteomes" id="UP001061302"/>
    </source>
</evidence>
<evidence type="ECO:0000313" key="8">
    <source>
        <dbReference type="EMBL" id="UXY14933.1"/>
    </source>
</evidence>
<dbReference type="Pfam" id="PF13609">
    <property type="entry name" value="Porin_4"/>
    <property type="match status" value="1"/>
</dbReference>
<evidence type="ECO:0000259" key="7">
    <source>
        <dbReference type="Pfam" id="PF13609"/>
    </source>
</evidence>
<proteinExistence type="predicted"/>
<dbReference type="PRINTS" id="PR00184">
    <property type="entry name" value="NEISSPPORIN"/>
</dbReference>
<keyword evidence="9" id="KW-1185">Reference proteome</keyword>
<evidence type="ECO:0000256" key="3">
    <source>
        <dbReference type="ARBA" id="ARBA00022729"/>
    </source>
</evidence>
<evidence type="ECO:0000256" key="1">
    <source>
        <dbReference type="ARBA" id="ARBA00022448"/>
    </source>
</evidence>